<proteinExistence type="inferred from homology"/>
<evidence type="ECO:0000313" key="3">
    <source>
        <dbReference type="Proteomes" id="UP001162090"/>
    </source>
</evidence>
<dbReference type="PANTHER" id="PTHR42743">
    <property type="entry name" value="AMINO-ACID AMINOTRANSFERASE"/>
    <property type="match status" value="1"/>
</dbReference>
<evidence type="ECO:0000256" key="1">
    <source>
        <dbReference type="ARBA" id="ARBA00009320"/>
    </source>
</evidence>
<organism evidence="2 3">
    <name type="scientific">Saccharomyces uvarum</name>
    <name type="common">Yeast</name>
    <name type="synonym">Saccharomyces bayanus var. uvarum</name>
    <dbReference type="NCBI Taxonomy" id="230603"/>
    <lineage>
        <taxon>Eukaryota</taxon>
        <taxon>Fungi</taxon>
        <taxon>Dikarya</taxon>
        <taxon>Ascomycota</taxon>
        <taxon>Saccharomycotina</taxon>
        <taxon>Saccharomycetes</taxon>
        <taxon>Saccharomycetales</taxon>
        <taxon>Saccharomycetaceae</taxon>
        <taxon>Saccharomyces</taxon>
    </lineage>
</organism>
<dbReference type="Proteomes" id="UP001162090">
    <property type="component" value="Chromosome 13"/>
</dbReference>
<gene>
    <name evidence="2" type="primary">SUVC13G4200</name>
    <name evidence="2" type="ORF">SUVC_13G4200</name>
</gene>
<dbReference type="PANTHER" id="PTHR42743:SF11">
    <property type="entry name" value="AMINODEOXYCHORISMATE LYASE"/>
    <property type="match status" value="1"/>
</dbReference>
<evidence type="ECO:0008006" key="4">
    <source>
        <dbReference type="Google" id="ProtNLM"/>
    </source>
</evidence>
<dbReference type="EMBL" id="OX365924">
    <property type="protein sequence ID" value="CAI4049137.1"/>
    <property type="molecule type" value="Genomic_DNA"/>
</dbReference>
<dbReference type="InterPro" id="IPR043132">
    <property type="entry name" value="BCAT-like_C"/>
</dbReference>
<evidence type="ECO:0000313" key="2">
    <source>
        <dbReference type="EMBL" id="CAI4049137.1"/>
    </source>
</evidence>
<dbReference type="InterPro" id="IPR050571">
    <property type="entry name" value="Class-IV_PLP-Dep_Aminotrnsfr"/>
</dbReference>
<dbReference type="GO" id="GO:0003824">
    <property type="term" value="F:catalytic activity"/>
    <property type="evidence" value="ECO:0007669"/>
    <property type="project" value="InterPro"/>
</dbReference>
<protein>
    <recommendedName>
        <fullName evidence="4">Aminodeoxychorismate lyase</fullName>
    </recommendedName>
</protein>
<sequence length="384" mass="43509">MGKEKIISESVSSMNDPVCDLKFQNVEDITVVSDFEILATFRYDPGFTRSLSSKKNRFECPAVKLGLADEDIKQQIIKENYSCYLQVNKASSGADLLKDIQSPNVWKQCCKIIECHCESDILKVIYERFFLLEEQYLRLRLTLSFFKIDFNISLYDLFKLLIETLVDCKEGTVEYFEKVQGMISEKQCYKLRVLVSKAGTIRMEAVPLPMTPIFELTKNCDNASDYYIETMLNGFLDRGSVNWDVAIASEPIDSSVFTSFKTTSRDHYTNARTHMQIAINKVKGMEPASPVSQCEILLPNKSGQLMEGSITNVAIIRRDSNGNKKYVTPKLTSGCLCGTMRHYLLRLGLIEEDDIDIENLAVGDEVLLFNGVMGCIRGTIKIKI</sequence>
<dbReference type="Gene3D" id="3.20.10.10">
    <property type="entry name" value="D-amino Acid Aminotransferase, subunit A, domain 2"/>
    <property type="match status" value="1"/>
</dbReference>
<dbReference type="InterPro" id="IPR001544">
    <property type="entry name" value="Aminotrans_IV"/>
</dbReference>
<dbReference type="Pfam" id="PF01063">
    <property type="entry name" value="Aminotran_4"/>
    <property type="match status" value="1"/>
</dbReference>
<dbReference type="SUPFAM" id="SSF56752">
    <property type="entry name" value="D-aminoacid aminotransferase-like PLP-dependent enzymes"/>
    <property type="match status" value="1"/>
</dbReference>
<accession>A0AA35J7R6</accession>
<reference evidence="2" key="1">
    <citation type="submission" date="2022-10" db="EMBL/GenBank/DDBJ databases">
        <authorList>
            <person name="Byrne P K."/>
        </authorList>
    </citation>
    <scope>NUCLEOTIDE SEQUENCE</scope>
    <source>
        <strain evidence="2">CBS7001</strain>
    </source>
</reference>
<name>A0AA35J7R6_SACUV</name>
<dbReference type="GO" id="GO:0046394">
    <property type="term" value="P:carboxylic acid biosynthetic process"/>
    <property type="evidence" value="ECO:0007669"/>
    <property type="project" value="UniProtKB-ARBA"/>
</dbReference>
<comment type="similarity">
    <text evidence="1">Belongs to the class-IV pyridoxal-phosphate-dependent aminotransferase family.</text>
</comment>
<dbReference type="InterPro" id="IPR036038">
    <property type="entry name" value="Aminotransferase-like"/>
</dbReference>
<dbReference type="AlphaFoldDB" id="A0AA35J7R6"/>